<accession>K2FBM5</accession>
<organism evidence="1">
    <name type="scientific">uncultured bacterium</name>
    <name type="common">gcode 4</name>
    <dbReference type="NCBI Taxonomy" id="1234023"/>
    <lineage>
        <taxon>Bacteria</taxon>
        <taxon>environmental samples</taxon>
    </lineage>
</organism>
<protein>
    <submittedName>
        <fullName evidence="1">Uncharacterized protein</fullName>
    </submittedName>
</protein>
<name>K2FBM5_9BACT</name>
<sequence length="215" mass="25809">MTWNGKKDIREIPLDRWDMEIHAPYIENRSTFLDVSTQVKEARWEKAQKIAKILEYSDFVEYVSKHSLPLFHKDEVPTDLKEFRMWRKDFLLLIDTDRMNALKETEKWCSFQELMNIRFYIFRDLHWNILALPNPFYDKSTFGYKELIEEHYQRNKTLIAKLISIGLQPLKEEDLNDDLVYVLTEGLTNRAYISWESLGFSIICDVENKRNSSIK</sequence>
<dbReference type="AlphaFoldDB" id="K2FBM5"/>
<dbReference type="EMBL" id="AMFJ01000323">
    <property type="protein sequence ID" value="EKE28531.1"/>
    <property type="molecule type" value="Genomic_DNA"/>
</dbReference>
<comment type="caution">
    <text evidence="1">The sequence shown here is derived from an EMBL/GenBank/DDBJ whole genome shotgun (WGS) entry which is preliminary data.</text>
</comment>
<evidence type="ECO:0000313" key="1">
    <source>
        <dbReference type="EMBL" id="EKE28531.1"/>
    </source>
</evidence>
<proteinExistence type="predicted"/>
<gene>
    <name evidence="1" type="ORF">ACD_3C00049G0013</name>
</gene>
<reference evidence="1" key="1">
    <citation type="journal article" date="2012" name="Science">
        <title>Fermentation, hydrogen, and sulfur metabolism in multiple uncultivated bacterial phyla.</title>
        <authorList>
            <person name="Wrighton K.C."/>
            <person name="Thomas B.C."/>
            <person name="Sharon I."/>
            <person name="Miller C.S."/>
            <person name="Castelle C.J."/>
            <person name="VerBerkmoes N.C."/>
            <person name="Wilkins M.J."/>
            <person name="Hettich R.L."/>
            <person name="Lipton M.S."/>
            <person name="Williams K.H."/>
            <person name="Long P.E."/>
            <person name="Banfield J.F."/>
        </authorList>
    </citation>
    <scope>NUCLEOTIDE SEQUENCE [LARGE SCALE GENOMIC DNA]</scope>
</reference>